<gene>
    <name evidence="2" type="ORF">ACFFIP_04090</name>
</gene>
<dbReference type="Pfam" id="PF00483">
    <property type="entry name" value="NTP_transferase"/>
    <property type="match status" value="1"/>
</dbReference>
<dbReference type="PANTHER" id="PTHR46390:SF1">
    <property type="entry name" value="MANNOSE-1-PHOSPHATE GUANYLYLTRANSFERASE"/>
    <property type="match status" value="1"/>
</dbReference>
<accession>A0ABV6FPQ1</accession>
<protein>
    <submittedName>
        <fullName evidence="2">Sugar phosphate nucleotidyltransferase</fullName>
    </submittedName>
</protein>
<sequence length="272" mass="31002">MRVLNVILSGIGQEVQTGKENHAVSKQYLPVFNGRSLFELTFERNRKFTDIPMVIGRVDNFRLSRKAFSNLGVLKYNEIIEARDRKNAADLAFAAFASDPDDILVINPSDLMVKPSISYQESVKEAISMAESGKIVVIGLYQSSYDTGFGYVIHDRESVRFSKQINFEFSNYLLDPGSLLIHSGIYCFQAKVFLKELKKYQPEFYFRVKRAYFKKSGSFINELLNEAIPEIDLEEDLLQNTCRLKVLPAHFDVLEKSYLNDPTLKPVLSPSA</sequence>
<dbReference type="Gene3D" id="3.90.550.10">
    <property type="entry name" value="Spore Coat Polysaccharide Biosynthesis Protein SpsA, Chain A"/>
    <property type="match status" value="1"/>
</dbReference>
<dbReference type="EMBL" id="JBHLWI010000007">
    <property type="protein sequence ID" value="MFC0261850.1"/>
    <property type="molecule type" value="Genomic_DNA"/>
</dbReference>
<dbReference type="PANTHER" id="PTHR46390">
    <property type="entry name" value="MANNOSE-1-PHOSPHATE GUANYLYLTRANSFERASE"/>
    <property type="match status" value="1"/>
</dbReference>
<dbReference type="Proteomes" id="UP001589797">
    <property type="component" value="Unassembled WGS sequence"/>
</dbReference>
<feature type="domain" description="Nucleotidyl transferase" evidence="1">
    <location>
        <begin position="23"/>
        <end position="202"/>
    </location>
</feature>
<dbReference type="InterPro" id="IPR051161">
    <property type="entry name" value="Mannose-6P_isomerase_type2"/>
</dbReference>
<evidence type="ECO:0000259" key="1">
    <source>
        <dbReference type="Pfam" id="PF00483"/>
    </source>
</evidence>
<evidence type="ECO:0000313" key="2">
    <source>
        <dbReference type="EMBL" id="MFC0261850.1"/>
    </source>
</evidence>
<organism evidence="2 3">
    <name type="scientific">Fontibacter flavus</name>
    <dbReference type="NCBI Taxonomy" id="654838"/>
    <lineage>
        <taxon>Bacteria</taxon>
        <taxon>Pseudomonadati</taxon>
        <taxon>Bacteroidota</taxon>
        <taxon>Cytophagia</taxon>
        <taxon>Cytophagales</taxon>
        <taxon>Cyclobacteriaceae</taxon>
        <taxon>Fontibacter</taxon>
    </lineage>
</organism>
<dbReference type="InterPro" id="IPR029044">
    <property type="entry name" value="Nucleotide-diphossugar_trans"/>
</dbReference>
<proteinExistence type="predicted"/>
<dbReference type="InterPro" id="IPR005835">
    <property type="entry name" value="NTP_transferase_dom"/>
</dbReference>
<evidence type="ECO:0000313" key="3">
    <source>
        <dbReference type="Proteomes" id="UP001589797"/>
    </source>
</evidence>
<keyword evidence="3" id="KW-1185">Reference proteome</keyword>
<dbReference type="SUPFAM" id="SSF53448">
    <property type="entry name" value="Nucleotide-diphospho-sugar transferases"/>
    <property type="match status" value="1"/>
</dbReference>
<dbReference type="RefSeq" id="WP_382386290.1">
    <property type="nucleotide sequence ID" value="NZ_JBHLWI010000007.1"/>
</dbReference>
<reference evidence="2 3" key="1">
    <citation type="submission" date="2024-09" db="EMBL/GenBank/DDBJ databases">
        <authorList>
            <person name="Sun Q."/>
            <person name="Mori K."/>
        </authorList>
    </citation>
    <scope>NUCLEOTIDE SEQUENCE [LARGE SCALE GENOMIC DNA]</scope>
    <source>
        <strain evidence="2 3">CCM 7650</strain>
    </source>
</reference>
<name>A0ABV6FPQ1_9BACT</name>
<comment type="caution">
    <text evidence="2">The sequence shown here is derived from an EMBL/GenBank/DDBJ whole genome shotgun (WGS) entry which is preliminary data.</text>
</comment>